<gene>
    <name evidence="2" type="ORF">EO081_07345</name>
</gene>
<dbReference type="OrthoDB" id="9814995at2"/>
<comment type="caution">
    <text evidence="2">The sequence shown here is derived from an EMBL/GenBank/DDBJ whole genome shotgun (WGS) entry which is preliminary data.</text>
</comment>
<accession>A0A4Q2J1I2</accession>
<evidence type="ECO:0000313" key="2">
    <source>
        <dbReference type="EMBL" id="RXZ35424.1"/>
    </source>
</evidence>
<dbReference type="InterPro" id="IPR018306">
    <property type="entry name" value="Phage_T5_Orf172_DNA-bd"/>
</dbReference>
<feature type="domain" description="Bacteriophage T5 Orf172 DNA-binding" evidence="1">
    <location>
        <begin position="298"/>
        <end position="392"/>
    </location>
</feature>
<dbReference type="EMBL" id="SDPT01000001">
    <property type="protein sequence ID" value="RXZ35424.1"/>
    <property type="molecule type" value="Genomic_DNA"/>
</dbReference>
<dbReference type="Pfam" id="PF13455">
    <property type="entry name" value="MUG113"/>
    <property type="match status" value="1"/>
</dbReference>
<dbReference type="Proteomes" id="UP000292347">
    <property type="component" value="Unassembled WGS sequence"/>
</dbReference>
<organism evidence="2 3">
    <name type="scientific">Sphingomonas desiccabilis</name>
    <dbReference type="NCBI Taxonomy" id="429134"/>
    <lineage>
        <taxon>Bacteria</taxon>
        <taxon>Pseudomonadati</taxon>
        <taxon>Pseudomonadota</taxon>
        <taxon>Alphaproteobacteria</taxon>
        <taxon>Sphingomonadales</taxon>
        <taxon>Sphingomonadaceae</taxon>
        <taxon>Sphingomonas</taxon>
    </lineage>
</organism>
<name>A0A4Q2J1I2_9SPHN</name>
<dbReference type="AlphaFoldDB" id="A0A4Q2J1I2"/>
<reference evidence="2 3" key="1">
    <citation type="submission" date="2019-01" db="EMBL/GenBank/DDBJ databases">
        <title>Sphingomonas mucosissima sp. nov. and Sphingomonas desiccabilis sp. nov., from biological soil crusts in the Colorado Plateau, USA.</title>
        <authorList>
            <person name="Zhu D."/>
        </authorList>
    </citation>
    <scope>NUCLEOTIDE SEQUENCE [LARGE SCALE GENOMIC DNA]</scope>
    <source>
        <strain evidence="2 3">CP1D</strain>
    </source>
</reference>
<proteinExistence type="predicted"/>
<protein>
    <submittedName>
        <fullName evidence="2">GIY-YIG nuclease family protein</fullName>
    </submittedName>
</protein>
<evidence type="ECO:0000259" key="1">
    <source>
        <dbReference type="SMART" id="SM00974"/>
    </source>
</evidence>
<dbReference type="SMART" id="SM00974">
    <property type="entry name" value="T5orf172"/>
    <property type="match status" value="1"/>
</dbReference>
<evidence type="ECO:0000313" key="3">
    <source>
        <dbReference type="Proteomes" id="UP000292347"/>
    </source>
</evidence>
<keyword evidence="3" id="KW-1185">Reference proteome</keyword>
<sequence length="414" mass="45355">MVRRWSRESGRWRRGCLRLCRPAAPLCDLPAAGGHLDGQERIIAGFEDIVRFRDEHGRGPKHGEGRDIFERLYAVRLDRLRVLPEARELLGGIDSHGLLDGSDTAAGPAPDALDDGALLAELGIDVPAPDDITQLRNVRPNSERKAAEDIADAKRCEDFATFKPLFAQVRADLEAGVRATRPFVRDLGMSKADIQPGEFFILGGQTAYVAEVGDPIKAPNGQTDARLRVIYSNGTESDLLLRSLQRALYKDEGGRRISEPTAGPLFGQADPIQAEPEQLATGTLYVLRSRSSHPTIAANRELIHKIGITGGSVEARISGAADDATYLLADVDLVATYKLYDVNRPRLEALIHRVLRRVRFDVAIADRFGKPVRPREWFLVPLHVVNEIVERIGDGTLAGMVYDPEAAGLAPSTT</sequence>